<feature type="domain" description="DnaJ homologue subfamily C GRV2/DNAJC13 N-terminal" evidence="2">
    <location>
        <begin position="1"/>
        <end position="137"/>
    </location>
</feature>
<dbReference type="Gene3D" id="3.30.1490.40">
    <property type="match status" value="1"/>
</dbReference>
<dbReference type="InterPro" id="IPR025640">
    <property type="entry name" value="GYF_2"/>
</dbReference>
<dbReference type="EMBL" id="UYRT01079183">
    <property type="protein sequence ID" value="VDN20179.1"/>
    <property type="molecule type" value="Genomic_DNA"/>
</dbReference>
<feature type="domain" description="GYF" evidence="1">
    <location>
        <begin position="362"/>
        <end position="412"/>
    </location>
</feature>
<dbReference type="GO" id="GO:0006898">
    <property type="term" value="P:receptor-mediated endocytosis"/>
    <property type="evidence" value="ECO:0007669"/>
    <property type="project" value="TreeGrafter"/>
</dbReference>
<accession>A0A183DU83</accession>
<evidence type="ECO:0000259" key="2">
    <source>
        <dbReference type="Pfam" id="PF19432"/>
    </source>
</evidence>
<dbReference type="GO" id="GO:2000641">
    <property type="term" value="P:regulation of early endosome to late endosome transport"/>
    <property type="evidence" value="ECO:0007669"/>
    <property type="project" value="InterPro"/>
</dbReference>
<dbReference type="SUPFAM" id="SSF55277">
    <property type="entry name" value="GYF domain"/>
    <property type="match status" value="1"/>
</dbReference>
<dbReference type="Pfam" id="PF19432">
    <property type="entry name" value="RME-8_N"/>
    <property type="match status" value="2"/>
</dbReference>
<keyword evidence="4" id="KW-1185">Reference proteome</keyword>
<feature type="domain" description="DnaJ homologue subfamily C GRV2/DNAJC13 N-terminal" evidence="2">
    <location>
        <begin position="143"/>
        <end position="222"/>
    </location>
</feature>
<evidence type="ECO:0000313" key="5">
    <source>
        <dbReference type="WBParaSite" id="GPUH_0001228801-mRNA-1"/>
    </source>
</evidence>
<name>A0A183DU83_9BILA</name>
<dbReference type="InterPro" id="IPR044978">
    <property type="entry name" value="GRV2/DNAJC13"/>
</dbReference>
<dbReference type="GO" id="GO:0010008">
    <property type="term" value="C:endosome membrane"/>
    <property type="evidence" value="ECO:0007669"/>
    <property type="project" value="TreeGrafter"/>
</dbReference>
<dbReference type="InterPro" id="IPR035445">
    <property type="entry name" value="GYF-like_dom_sf"/>
</dbReference>
<dbReference type="Proteomes" id="UP000271098">
    <property type="component" value="Unassembled WGS sequence"/>
</dbReference>
<dbReference type="Pfam" id="PF14237">
    <property type="entry name" value="GYF_2"/>
    <property type="match status" value="1"/>
</dbReference>
<dbReference type="AlphaFoldDB" id="A0A183DU83"/>
<dbReference type="PANTHER" id="PTHR36983:SF2">
    <property type="entry name" value="DNAJ HOMOLOG SUBFAMILY C MEMBER 13"/>
    <property type="match status" value="1"/>
</dbReference>
<sequence>MVAARGPSFYRLFQYPSMTIVKGAGMVMRAIIEESTVDISKRMQMLSLTEGAFLRHLHMALLSVGRDLRILANRQLSGYLLSLWIADNDAAVDLLSRCLPRGLLDYLESTAKPNGTEIDYLQPRNNLEIAKSETKQGRIMDLGPVVLRKRRQRIKSGVNWKMFCFQFAKDHCKADLIWNETTREEFRRSVEDELRILEQEKELAPSNIPISWNHTEFQVFSQPLLRLSPGDFFNSVYHRFLLSAKSEMRCLCLKAMAVTYARHHITIGSFIDSKYIVNMLSKCTNPAERDHLIFLISKLVQNKDNVRELLCAGILPLLVDTAVLAHLHVNRAKIHNQVLFRIILVVFFQADVATKNDGTAEWYYTDKEGKRQGPVTFNEMKSLYEEKVIFERTQIWAQGLDQWMVLSAVSQFRWTVCCSVMTNALYNFTELCTIILDILIQMCAFFPSRDENECIVRPLPQVKRSLSEPV</sequence>
<dbReference type="PANTHER" id="PTHR36983">
    <property type="entry name" value="DNAJ HOMOLOG SUBFAMILY C MEMBER 13"/>
    <property type="match status" value="1"/>
</dbReference>
<gene>
    <name evidence="3" type="ORF">GPUH_LOCUS12274</name>
</gene>
<evidence type="ECO:0000313" key="3">
    <source>
        <dbReference type="EMBL" id="VDN20179.1"/>
    </source>
</evidence>
<organism evidence="5">
    <name type="scientific">Gongylonema pulchrum</name>
    <dbReference type="NCBI Taxonomy" id="637853"/>
    <lineage>
        <taxon>Eukaryota</taxon>
        <taxon>Metazoa</taxon>
        <taxon>Ecdysozoa</taxon>
        <taxon>Nematoda</taxon>
        <taxon>Chromadorea</taxon>
        <taxon>Rhabditida</taxon>
        <taxon>Spirurina</taxon>
        <taxon>Spiruromorpha</taxon>
        <taxon>Spiruroidea</taxon>
        <taxon>Gongylonematidae</taxon>
        <taxon>Gongylonema</taxon>
    </lineage>
</organism>
<dbReference type="GO" id="GO:0007032">
    <property type="term" value="P:endosome organization"/>
    <property type="evidence" value="ECO:0007669"/>
    <property type="project" value="InterPro"/>
</dbReference>
<dbReference type="OrthoDB" id="69656at2759"/>
<evidence type="ECO:0000259" key="1">
    <source>
        <dbReference type="Pfam" id="PF14237"/>
    </source>
</evidence>
<evidence type="ECO:0000313" key="4">
    <source>
        <dbReference type="Proteomes" id="UP000271098"/>
    </source>
</evidence>
<proteinExistence type="predicted"/>
<reference evidence="3 4" key="2">
    <citation type="submission" date="2018-11" db="EMBL/GenBank/DDBJ databases">
        <authorList>
            <consortium name="Pathogen Informatics"/>
        </authorList>
    </citation>
    <scope>NUCLEOTIDE SEQUENCE [LARGE SCALE GENOMIC DNA]</scope>
</reference>
<dbReference type="WBParaSite" id="GPUH_0001228801-mRNA-1">
    <property type="protein sequence ID" value="GPUH_0001228801-mRNA-1"/>
    <property type="gene ID" value="GPUH_0001228801"/>
</dbReference>
<reference evidence="5" key="1">
    <citation type="submission" date="2016-06" db="UniProtKB">
        <authorList>
            <consortium name="WormBaseParasite"/>
        </authorList>
    </citation>
    <scope>IDENTIFICATION</scope>
</reference>
<dbReference type="InterPro" id="IPR045802">
    <property type="entry name" value="GRV2/DNAJC13_N"/>
</dbReference>
<protein>
    <submittedName>
        <fullName evidence="5">GYF_2 domain-containing protein</fullName>
    </submittedName>
</protein>